<organism evidence="2 3">
    <name type="scientific">Pleomassaria siparia CBS 279.74</name>
    <dbReference type="NCBI Taxonomy" id="1314801"/>
    <lineage>
        <taxon>Eukaryota</taxon>
        <taxon>Fungi</taxon>
        <taxon>Dikarya</taxon>
        <taxon>Ascomycota</taxon>
        <taxon>Pezizomycotina</taxon>
        <taxon>Dothideomycetes</taxon>
        <taxon>Pleosporomycetidae</taxon>
        <taxon>Pleosporales</taxon>
        <taxon>Pleomassariaceae</taxon>
        <taxon>Pleomassaria</taxon>
    </lineage>
</organism>
<dbReference type="AlphaFoldDB" id="A0A6G1JV08"/>
<reference evidence="2" key="1">
    <citation type="journal article" date="2020" name="Stud. Mycol.">
        <title>101 Dothideomycetes genomes: a test case for predicting lifestyles and emergence of pathogens.</title>
        <authorList>
            <person name="Haridas S."/>
            <person name="Albert R."/>
            <person name="Binder M."/>
            <person name="Bloem J."/>
            <person name="Labutti K."/>
            <person name="Salamov A."/>
            <person name="Andreopoulos B."/>
            <person name="Baker S."/>
            <person name="Barry K."/>
            <person name="Bills G."/>
            <person name="Bluhm B."/>
            <person name="Cannon C."/>
            <person name="Castanera R."/>
            <person name="Culley D."/>
            <person name="Daum C."/>
            <person name="Ezra D."/>
            <person name="Gonzalez J."/>
            <person name="Henrissat B."/>
            <person name="Kuo A."/>
            <person name="Liang C."/>
            <person name="Lipzen A."/>
            <person name="Lutzoni F."/>
            <person name="Magnuson J."/>
            <person name="Mondo S."/>
            <person name="Nolan M."/>
            <person name="Ohm R."/>
            <person name="Pangilinan J."/>
            <person name="Park H.-J."/>
            <person name="Ramirez L."/>
            <person name="Alfaro M."/>
            <person name="Sun H."/>
            <person name="Tritt A."/>
            <person name="Yoshinaga Y."/>
            <person name="Zwiers L.-H."/>
            <person name="Turgeon B."/>
            <person name="Goodwin S."/>
            <person name="Spatafora J."/>
            <person name="Crous P."/>
            <person name="Grigoriev I."/>
        </authorList>
    </citation>
    <scope>NUCLEOTIDE SEQUENCE</scope>
    <source>
        <strain evidence="2">CBS 279.74</strain>
    </source>
</reference>
<accession>A0A6G1JV08</accession>
<evidence type="ECO:0000313" key="3">
    <source>
        <dbReference type="Proteomes" id="UP000799428"/>
    </source>
</evidence>
<evidence type="ECO:0000313" key="2">
    <source>
        <dbReference type="EMBL" id="KAF2704446.1"/>
    </source>
</evidence>
<keyword evidence="3" id="KW-1185">Reference proteome</keyword>
<protein>
    <submittedName>
        <fullName evidence="2">Uncharacterized protein</fullName>
    </submittedName>
</protein>
<feature type="region of interest" description="Disordered" evidence="1">
    <location>
        <begin position="146"/>
        <end position="194"/>
    </location>
</feature>
<feature type="region of interest" description="Disordered" evidence="1">
    <location>
        <begin position="1"/>
        <end position="72"/>
    </location>
</feature>
<name>A0A6G1JV08_9PLEO</name>
<evidence type="ECO:0000256" key="1">
    <source>
        <dbReference type="SAM" id="MobiDB-lite"/>
    </source>
</evidence>
<proteinExistence type="predicted"/>
<dbReference type="EMBL" id="MU005782">
    <property type="protein sequence ID" value="KAF2704446.1"/>
    <property type="molecule type" value="Genomic_DNA"/>
</dbReference>
<dbReference type="OrthoDB" id="4771937at2759"/>
<gene>
    <name evidence="2" type="ORF">K504DRAFT_461206</name>
</gene>
<feature type="compositionally biased region" description="Gly residues" evidence="1">
    <location>
        <begin position="12"/>
        <end position="25"/>
    </location>
</feature>
<dbReference type="Proteomes" id="UP000799428">
    <property type="component" value="Unassembled WGS sequence"/>
</dbReference>
<feature type="compositionally biased region" description="Polar residues" evidence="1">
    <location>
        <begin position="35"/>
        <end position="47"/>
    </location>
</feature>
<sequence length="194" mass="21259">MAKMSASMVHSTGGGSLASSTGGGSLASSKREGSPASSNKEGSTAPSNKEGYTASTSSPKRPDTAGTELLLVTDRRTASAKYLAAQRAEKAYKAKKRTAGVAKHRVDAKAHFRQSAHHLNEGMKSSWRIVATLPWMARGWKERRVEKKELKSREKEMEKKRKSEERIARQAETDAEKERENEKEVEVEAAGIEK</sequence>